<protein>
    <submittedName>
        <fullName evidence="1">Uncharacterized protein</fullName>
    </submittedName>
</protein>
<gene>
    <name evidence="1" type="ORF">DW839_30605</name>
</gene>
<reference evidence="1 2" key="1">
    <citation type="submission" date="2018-08" db="EMBL/GenBank/DDBJ databases">
        <title>A genome reference for cultivated species of the human gut microbiota.</title>
        <authorList>
            <person name="Zou Y."/>
            <person name="Xue W."/>
            <person name="Luo G."/>
        </authorList>
    </citation>
    <scope>NUCLEOTIDE SEQUENCE [LARGE SCALE GENOMIC DNA]</scope>
    <source>
        <strain evidence="1 2">AM35-14</strain>
    </source>
</reference>
<organism evidence="1 2">
    <name type="scientific">Enterocloster bolteae</name>
    <dbReference type="NCBI Taxonomy" id="208479"/>
    <lineage>
        <taxon>Bacteria</taxon>
        <taxon>Bacillati</taxon>
        <taxon>Bacillota</taxon>
        <taxon>Clostridia</taxon>
        <taxon>Lachnospirales</taxon>
        <taxon>Lachnospiraceae</taxon>
        <taxon>Enterocloster</taxon>
    </lineage>
</organism>
<name>A0A414AG85_9FIRM</name>
<evidence type="ECO:0000313" key="1">
    <source>
        <dbReference type="EMBL" id="RHC46880.1"/>
    </source>
</evidence>
<dbReference type="Proteomes" id="UP000283975">
    <property type="component" value="Unassembled WGS sequence"/>
</dbReference>
<sequence length="182" mass="19800">MAYADYEFYTTKYYGSDIPDSQSFDKQAERASDFLDTITFERLVDGLPDNERVQTKIKKAVCAVSDKLYGLELAEKQALSAAAGSDSKTDINGKSSGIIVSRNSGSESISYASPSEIANGAKAWSTVYSAAGDEQATNKLLYDAAKVYLMGVRDDSGVPLLCAGMGRYGIKRHRTDDEQCRL</sequence>
<proteinExistence type="predicted"/>
<dbReference type="EMBL" id="QSHZ01000059">
    <property type="protein sequence ID" value="RHC46880.1"/>
    <property type="molecule type" value="Genomic_DNA"/>
</dbReference>
<comment type="caution">
    <text evidence="1">The sequence shown here is derived from an EMBL/GenBank/DDBJ whole genome shotgun (WGS) entry which is preliminary data.</text>
</comment>
<evidence type="ECO:0000313" key="2">
    <source>
        <dbReference type="Proteomes" id="UP000283975"/>
    </source>
</evidence>
<dbReference type="AlphaFoldDB" id="A0A414AG85"/>
<accession>A0A414AG85</accession>